<dbReference type="EMBL" id="BAFK01000002">
    <property type="protein sequence ID" value="GAB57533.1"/>
    <property type="molecule type" value="Genomic_DNA"/>
</dbReference>
<sequence>MVSQVPLLVVVGYVWPEPNSSAAGYRMLSLLKLYLAQGWQVVFASAAEPGMHRYPLAELGVIEQQIALNDSSFDNWITALNPQAVLFDRFMLEEQFGWRVEQACPEALRILDMEDCHALRAAREQCAKTTAALDAAALNSELALREIAAIYRCDITLVISSYEMQLLQQHYQVPAALLCYCPFLLEQEPTPNRLKFDQREHFVAIGNFRHAPNWHAVLWLKQQIWPLIRARLPQAQLHIYGAYPPPKATALHNVRDGFLVKGWAEDACVVMEQARVCLAPLAFGAGLKGKLLDAMRCGTPSVTTDIGAEGMQPDGASVQADNPDQRLWAGIIANDAKGIAEAAVKLYQQPELWSRCQQQGYAIVTEKFMLAAHQTRLWQQLEQVRQQLELHRQHNFTGLMLRHHAYRSTKFMGQWIEAKNRLGASTAAEPDAVPAPEAN</sequence>
<dbReference type="STRING" id="562729.RNAN_0501"/>
<name>I1DU05_9GAMM</name>
<evidence type="ECO:0000313" key="2">
    <source>
        <dbReference type="Proteomes" id="UP000004374"/>
    </source>
</evidence>
<dbReference type="RefSeq" id="WP_008218416.1">
    <property type="nucleotide sequence ID" value="NZ_BAFK01000002.1"/>
</dbReference>
<comment type="caution">
    <text evidence="1">The sequence shown here is derived from an EMBL/GenBank/DDBJ whole genome shotgun (WGS) entry which is preliminary data.</text>
</comment>
<organism evidence="1 2">
    <name type="scientific">Rheinheimera nanhaiensis E407-8</name>
    <dbReference type="NCBI Taxonomy" id="562729"/>
    <lineage>
        <taxon>Bacteria</taxon>
        <taxon>Pseudomonadati</taxon>
        <taxon>Pseudomonadota</taxon>
        <taxon>Gammaproteobacteria</taxon>
        <taxon>Chromatiales</taxon>
        <taxon>Chromatiaceae</taxon>
        <taxon>Rheinheimera</taxon>
    </lineage>
</organism>
<protein>
    <recommendedName>
        <fullName evidence="3">Glycosyltransferase</fullName>
    </recommendedName>
</protein>
<dbReference type="PANTHER" id="PTHR12526">
    <property type="entry name" value="GLYCOSYLTRANSFERASE"/>
    <property type="match status" value="1"/>
</dbReference>
<dbReference type="Proteomes" id="UP000004374">
    <property type="component" value="Unassembled WGS sequence"/>
</dbReference>
<reference evidence="1 2" key="1">
    <citation type="journal article" date="2012" name="J. Bacteriol.">
        <title>Genome Sequence of the Protease-Producing Bacterium Rheinheimera nanhaiensis E407-8T, Isolated from Deep-Sea Sediment of the South China Sea.</title>
        <authorList>
            <person name="Zhang X.-Y."/>
            <person name="Zhang Y.-J."/>
            <person name="Qin Q.-L."/>
            <person name="Xie B.-B."/>
            <person name="Chen X.-L."/>
            <person name="Zhou B.-C."/>
            <person name="Zhang Y.-Z."/>
        </authorList>
    </citation>
    <scope>NUCLEOTIDE SEQUENCE [LARGE SCALE GENOMIC DNA]</scope>
    <source>
        <strain evidence="1 2">E407-8</strain>
    </source>
</reference>
<gene>
    <name evidence="1" type="ORF">RNAN_0501</name>
</gene>
<dbReference type="AlphaFoldDB" id="I1DU05"/>
<evidence type="ECO:0008006" key="3">
    <source>
        <dbReference type="Google" id="ProtNLM"/>
    </source>
</evidence>
<dbReference type="PANTHER" id="PTHR12526:SF584">
    <property type="entry name" value="GLYCOSYLTRANSFERASE"/>
    <property type="match status" value="1"/>
</dbReference>
<dbReference type="Gene3D" id="3.40.50.2000">
    <property type="entry name" value="Glycogen Phosphorylase B"/>
    <property type="match status" value="1"/>
</dbReference>
<accession>I1DU05</accession>
<dbReference type="Pfam" id="PF13692">
    <property type="entry name" value="Glyco_trans_1_4"/>
    <property type="match status" value="1"/>
</dbReference>
<evidence type="ECO:0000313" key="1">
    <source>
        <dbReference type="EMBL" id="GAB57533.1"/>
    </source>
</evidence>
<dbReference type="CDD" id="cd03801">
    <property type="entry name" value="GT4_PimA-like"/>
    <property type="match status" value="1"/>
</dbReference>
<dbReference type="SUPFAM" id="SSF53756">
    <property type="entry name" value="UDP-Glycosyltransferase/glycogen phosphorylase"/>
    <property type="match status" value="1"/>
</dbReference>
<keyword evidence="2" id="KW-1185">Reference proteome</keyword>
<proteinExistence type="predicted"/>